<dbReference type="CDD" id="cd00093">
    <property type="entry name" value="HTH_XRE"/>
    <property type="match status" value="1"/>
</dbReference>
<dbReference type="PROSITE" id="PS50943">
    <property type="entry name" value="HTH_CROC1"/>
    <property type="match status" value="1"/>
</dbReference>
<dbReference type="Pfam" id="PF01381">
    <property type="entry name" value="HTH_3"/>
    <property type="match status" value="1"/>
</dbReference>
<reference evidence="4 5" key="1">
    <citation type="submission" date="2017-07" db="EMBL/GenBank/DDBJ databases">
        <title>Leptospira spp. isolated from tropical soils.</title>
        <authorList>
            <person name="Thibeaux R."/>
            <person name="Iraola G."/>
            <person name="Ferres I."/>
            <person name="Bierque E."/>
            <person name="Girault D."/>
            <person name="Soupe-Gilbert M.-E."/>
            <person name="Picardeau M."/>
            <person name="Goarant C."/>
        </authorList>
    </citation>
    <scope>NUCLEOTIDE SEQUENCE [LARGE SCALE GENOMIC DNA]</scope>
    <source>
        <strain evidence="4 5">FH2-C-A2</strain>
    </source>
</reference>
<protein>
    <submittedName>
        <fullName evidence="4">XRE family transcriptional regulator</fullName>
    </submittedName>
</protein>
<dbReference type="Pfam" id="PF07883">
    <property type="entry name" value="Cupin_2"/>
    <property type="match status" value="1"/>
</dbReference>
<dbReference type="PANTHER" id="PTHR46797">
    <property type="entry name" value="HTH-TYPE TRANSCRIPTIONAL REGULATOR"/>
    <property type="match status" value="1"/>
</dbReference>
<dbReference type="PANTHER" id="PTHR46797:SF1">
    <property type="entry name" value="METHYLPHOSPHONATE SYNTHASE"/>
    <property type="match status" value="1"/>
</dbReference>
<accession>A0A2M9ZB22</accession>
<dbReference type="SMART" id="SM00530">
    <property type="entry name" value="HTH_XRE"/>
    <property type="match status" value="1"/>
</dbReference>
<feature type="compositionally biased region" description="Polar residues" evidence="2">
    <location>
        <begin position="1"/>
        <end position="14"/>
    </location>
</feature>
<dbReference type="InterPro" id="IPR050807">
    <property type="entry name" value="TransReg_Diox_bact_type"/>
</dbReference>
<dbReference type="EMBL" id="NPDT01000004">
    <property type="protein sequence ID" value="PJZ65542.1"/>
    <property type="molecule type" value="Genomic_DNA"/>
</dbReference>
<dbReference type="InterPro" id="IPR010982">
    <property type="entry name" value="Lambda_DNA-bd_dom_sf"/>
</dbReference>
<feature type="region of interest" description="Disordered" evidence="2">
    <location>
        <begin position="1"/>
        <end position="38"/>
    </location>
</feature>
<dbReference type="InterPro" id="IPR001387">
    <property type="entry name" value="Cro/C1-type_HTH"/>
</dbReference>
<dbReference type="InterPro" id="IPR014710">
    <property type="entry name" value="RmlC-like_jellyroll"/>
</dbReference>
<organism evidence="4 5">
    <name type="scientific">Leptospira wolffii</name>
    <dbReference type="NCBI Taxonomy" id="409998"/>
    <lineage>
        <taxon>Bacteria</taxon>
        <taxon>Pseudomonadati</taxon>
        <taxon>Spirochaetota</taxon>
        <taxon>Spirochaetia</taxon>
        <taxon>Leptospirales</taxon>
        <taxon>Leptospiraceae</taxon>
        <taxon>Leptospira</taxon>
    </lineage>
</organism>
<dbReference type="GO" id="GO:0003700">
    <property type="term" value="F:DNA-binding transcription factor activity"/>
    <property type="evidence" value="ECO:0007669"/>
    <property type="project" value="TreeGrafter"/>
</dbReference>
<comment type="caution">
    <text evidence="4">The sequence shown here is derived from an EMBL/GenBank/DDBJ whole genome shotgun (WGS) entry which is preliminary data.</text>
</comment>
<dbReference type="RefSeq" id="WP_100759015.1">
    <property type="nucleotide sequence ID" value="NZ_NPDT01000004.1"/>
</dbReference>
<evidence type="ECO:0000313" key="5">
    <source>
        <dbReference type="Proteomes" id="UP000231912"/>
    </source>
</evidence>
<gene>
    <name evidence="4" type="ORF">CH371_11405</name>
</gene>
<evidence type="ECO:0000256" key="2">
    <source>
        <dbReference type="SAM" id="MobiDB-lite"/>
    </source>
</evidence>
<proteinExistence type="predicted"/>
<evidence type="ECO:0000313" key="4">
    <source>
        <dbReference type="EMBL" id="PJZ65542.1"/>
    </source>
</evidence>
<dbReference type="SUPFAM" id="SSF51182">
    <property type="entry name" value="RmlC-like cupins"/>
    <property type="match status" value="1"/>
</dbReference>
<sequence length="236" mass="26003">MGKSAETSPHTNGSARKPGAEYKRASEDSDFQEEEGLSTSVGRNLFELRSRSGLSLEKLSAISGVSRSMLSLIEKGKSVPTINVLWRISRAMNVSFSSLLTAEENKTAQILKLEDAKFLSSGDGKFVSRALFPFDTHKSAEFYELKIAPGYTEKAVAHPPGTLENLVITEGKLDVSVGRKLFRLEKGDSFFFEADVAHSYHNPGKITSFFYLVMTYSKSLTDPDRTAERNGRNFGG</sequence>
<dbReference type="InterPro" id="IPR013096">
    <property type="entry name" value="Cupin_2"/>
</dbReference>
<dbReference type="GO" id="GO:0005829">
    <property type="term" value="C:cytosol"/>
    <property type="evidence" value="ECO:0007669"/>
    <property type="project" value="TreeGrafter"/>
</dbReference>
<dbReference type="AlphaFoldDB" id="A0A2M9ZB22"/>
<keyword evidence="1" id="KW-0238">DNA-binding</keyword>
<dbReference type="Gene3D" id="2.60.120.10">
    <property type="entry name" value="Jelly Rolls"/>
    <property type="match status" value="1"/>
</dbReference>
<feature type="domain" description="HTH cro/C1-type" evidence="3">
    <location>
        <begin position="47"/>
        <end position="99"/>
    </location>
</feature>
<dbReference type="CDD" id="cd02209">
    <property type="entry name" value="cupin_XRE_C"/>
    <property type="match status" value="1"/>
</dbReference>
<feature type="compositionally biased region" description="Basic and acidic residues" evidence="2">
    <location>
        <begin position="18"/>
        <end position="27"/>
    </location>
</feature>
<dbReference type="SUPFAM" id="SSF47413">
    <property type="entry name" value="lambda repressor-like DNA-binding domains"/>
    <property type="match status" value="1"/>
</dbReference>
<dbReference type="GO" id="GO:0003677">
    <property type="term" value="F:DNA binding"/>
    <property type="evidence" value="ECO:0007669"/>
    <property type="project" value="UniProtKB-KW"/>
</dbReference>
<name>A0A2M9ZB22_9LEPT</name>
<dbReference type="Gene3D" id="1.10.260.40">
    <property type="entry name" value="lambda repressor-like DNA-binding domains"/>
    <property type="match status" value="1"/>
</dbReference>
<evidence type="ECO:0000256" key="1">
    <source>
        <dbReference type="ARBA" id="ARBA00023125"/>
    </source>
</evidence>
<dbReference type="InterPro" id="IPR011051">
    <property type="entry name" value="RmlC_Cupin_sf"/>
</dbReference>
<evidence type="ECO:0000259" key="3">
    <source>
        <dbReference type="PROSITE" id="PS50943"/>
    </source>
</evidence>
<dbReference type="Proteomes" id="UP000231912">
    <property type="component" value="Unassembled WGS sequence"/>
</dbReference>